<dbReference type="Pfam" id="PF16945">
    <property type="entry name" value="Phage_r1t_holin"/>
    <property type="match status" value="1"/>
</dbReference>
<dbReference type="EMBL" id="CP011309">
    <property type="protein sequence ID" value="AKF27024.1"/>
    <property type="molecule type" value="Genomic_DNA"/>
</dbReference>
<evidence type="ECO:0000256" key="1">
    <source>
        <dbReference type="SAM" id="Phobius"/>
    </source>
</evidence>
<dbReference type="Proteomes" id="UP000034037">
    <property type="component" value="Chromosome"/>
</dbReference>
<feature type="transmembrane region" description="Helical" evidence="1">
    <location>
        <begin position="41"/>
        <end position="61"/>
    </location>
</feature>
<dbReference type="AlphaFoldDB" id="A0A0F6SQY6"/>
<evidence type="ECO:0000313" key="2">
    <source>
        <dbReference type="EMBL" id="AKF27024.1"/>
    </source>
</evidence>
<sequence>MHSKTFWKDALERAIKTAAQAILAVFVAGVTILTIDWIDTLAIGATAALVSILTSIASTSIGNRDSASLIAPGTKE</sequence>
<reference evidence="2 3" key="1">
    <citation type="submission" date="2015-04" db="EMBL/GenBank/DDBJ databases">
        <title>Complete Genome Sequence of Brevibacterium flavum ATCC 15168.</title>
        <authorList>
            <person name="Ahn J."/>
            <person name="Park G."/>
            <person name="Jeon W."/>
            <person name="Jang Y."/>
            <person name="Jang M."/>
            <person name="Lee H."/>
            <person name="Lee H."/>
        </authorList>
    </citation>
    <scope>NUCLEOTIDE SEQUENCE [LARGE SCALE GENOMIC DNA]</scope>
    <source>
        <strain evidence="2 3">ATCC 15168</strain>
    </source>
</reference>
<evidence type="ECO:0000313" key="3">
    <source>
        <dbReference type="Proteomes" id="UP000034037"/>
    </source>
</evidence>
<gene>
    <name evidence="2" type="ORF">YH66_05370</name>
</gene>
<accession>A0A0F6SQY6</accession>
<feature type="transmembrane region" description="Helical" evidence="1">
    <location>
        <begin position="14"/>
        <end position="35"/>
    </location>
</feature>
<name>A0A0F6SQY6_9CORY</name>
<dbReference type="InterPro" id="IPR020109">
    <property type="entry name" value="Holin_r1t"/>
</dbReference>
<keyword evidence="3" id="KW-1185">Reference proteome</keyword>
<organism evidence="2 3">
    <name type="scientific">[Brevibacterium] flavum</name>
    <dbReference type="NCBI Taxonomy" id="92706"/>
    <lineage>
        <taxon>Bacteria</taxon>
        <taxon>Bacillati</taxon>
        <taxon>Actinomycetota</taxon>
        <taxon>Actinomycetes</taxon>
        <taxon>Mycobacteriales</taxon>
        <taxon>Corynebacteriaceae</taxon>
        <taxon>Corynebacterium</taxon>
    </lineage>
</organism>
<protein>
    <submittedName>
        <fullName evidence="2">Holin</fullName>
    </submittedName>
</protein>
<proteinExistence type="predicted"/>
<keyword evidence="1" id="KW-0472">Membrane</keyword>
<keyword evidence="1" id="KW-1133">Transmembrane helix</keyword>
<dbReference type="PATRIC" id="fig|92706.3.peg.1114"/>
<keyword evidence="1" id="KW-0812">Transmembrane</keyword>
<dbReference type="HOGENOM" id="CLU_189779_0_0_11"/>
<dbReference type="RefSeq" id="WP_003863656.1">
    <property type="nucleotide sequence ID" value="NZ_CP011309.1"/>
</dbReference>